<protein>
    <submittedName>
        <fullName evidence="1">Uncharacterized protein</fullName>
    </submittedName>
</protein>
<dbReference type="Proteomes" id="UP000317593">
    <property type="component" value="Unassembled WGS sequence"/>
</dbReference>
<accession>A0A521F9I1</accession>
<dbReference type="AlphaFoldDB" id="A0A521F9I1"/>
<dbReference type="SUPFAM" id="SSF55166">
    <property type="entry name" value="Hedgehog/DD-peptidase"/>
    <property type="match status" value="1"/>
</dbReference>
<reference evidence="1 2" key="1">
    <citation type="submission" date="2017-05" db="EMBL/GenBank/DDBJ databases">
        <authorList>
            <person name="Varghese N."/>
            <person name="Submissions S."/>
        </authorList>
    </citation>
    <scope>NUCLEOTIDE SEQUENCE [LARGE SCALE GENOMIC DNA]</scope>
    <source>
        <strain evidence="1 2">DSM 21194</strain>
    </source>
</reference>
<sequence length="177" mass="20366">MNRNDYLALLDCYGNHFSISELEIQGPGTIDRMDIGFLRSFLAWRQWHGLSTMVSSAWRKGDPKSHGHGLAFDILLFDQWLVSQPSALQHWLLANTWGFRGVGLYFDWSYDNKNGKEVPAIGLHVDGWSGNGRSPRPLRWLRIDGHYYYQSLASGHFYCKSNKQSITLDEAIRRYGP</sequence>
<dbReference type="InterPro" id="IPR009045">
    <property type="entry name" value="Zn_M74/Hedgehog-like"/>
</dbReference>
<keyword evidence="2" id="KW-1185">Reference proteome</keyword>
<gene>
    <name evidence="1" type="ORF">SAMN06265218_1273</name>
</gene>
<dbReference type="RefSeq" id="WP_142716017.1">
    <property type="nucleotide sequence ID" value="NZ_FXTH01000027.1"/>
</dbReference>
<proteinExistence type="predicted"/>
<dbReference type="EMBL" id="FXTH01000027">
    <property type="protein sequence ID" value="SMO92818.1"/>
    <property type="molecule type" value="Genomic_DNA"/>
</dbReference>
<organism evidence="1 2">
    <name type="scientific">Fodinibius sediminis</name>
    <dbReference type="NCBI Taxonomy" id="1214077"/>
    <lineage>
        <taxon>Bacteria</taxon>
        <taxon>Pseudomonadati</taxon>
        <taxon>Balneolota</taxon>
        <taxon>Balneolia</taxon>
        <taxon>Balneolales</taxon>
        <taxon>Balneolaceae</taxon>
        <taxon>Fodinibius</taxon>
    </lineage>
</organism>
<dbReference type="OrthoDB" id="1523575at2"/>
<evidence type="ECO:0000313" key="2">
    <source>
        <dbReference type="Proteomes" id="UP000317593"/>
    </source>
</evidence>
<evidence type="ECO:0000313" key="1">
    <source>
        <dbReference type="EMBL" id="SMO92818.1"/>
    </source>
</evidence>
<name>A0A521F9I1_9BACT</name>